<dbReference type="InterPro" id="IPR022409">
    <property type="entry name" value="PKD/Chitinase_dom"/>
</dbReference>
<keyword evidence="2" id="KW-1133">Transmembrane helix</keyword>
<evidence type="ECO:0000313" key="6">
    <source>
        <dbReference type="Proteomes" id="UP000709672"/>
    </source>
</evidence>
<dbReference type="InterPro" id="IPR036415">
    <property type="entry name" value="Lamin_tail_dom_sf"/>
</dbReference>
<dbReference type="Pfam" id="PF00932">
    <property type="entry name" value="LTD"/>
    <property type="match status" value="1"/>
</dbReference>
<organism evidence="5 6">
    <name type="scientific">Candidatus Sungiibacteriota bacterium</name>
    <dbReference type="NCBI Taxonomy" id="2750080"/>
    <lineage>
        <taxon>Bacteria</taxon>
        <taxon>Candidatus Sungiibacteriota</taxon>
    </lineage>
</organism>
<dbReference type="PROSITE" id="PS50093">
    <property type="entry name" value="PKD"/>
    <property type="match status" value="1"/>
</dbReference>
<dbReference type="InterPro" id="IPR001322">
    <property type="entry name" value="Lamin_tail_dom"/>
</dbReference>
<keyword evidence="2" id="KW-0472">Membrane</keyword>
<evidence type="ECO:0000313" key="5">
    <source>
        <dbReference type="EMBL" id="MBI2465883.1"/>
    </source>
</evidence>
<dbReference type="Gene3D" id="2.60.40.10">
    <property type="entry name" value="Immunoglobulins"/>
    <property type="match status" value="1"/>
</dbReference>
<evidence type="ECO:0000259" key="3">
    <source>
        <dbReference type="PROSITE" id="PS50093"/>
    </source>
</evidence>
<evidence type="ECO:0000256" key="1">
    <source>
        <dbReference type="SAM" id="MobiDB-lite"/>
    </source>
</evidence>
<comment type="caution">
    <text evidence="5">The sequence shown here is derived from an EMBL/GenBank/DDBJ whole genome shotgun (WGS) entry which is preliminary data.</text>
</comment>
<dbReference type="Proteomes" id="UP000709672">
    <property type="component" value="Unassembled WGS sequence"/>
</dbReference>
<dbReference type="InterPro" id="IPR035986">
    <property type="entry name" value="PKD_dom_sf"/>
</dbReference>
<feature type="region of interest" description="Disordered" evidence="1">
    <location>
        <begin position="161"/>
        <end position="211"/>
    </location>
</feature>
<dbReference type="InterPro" id="IPR013783">
    <property type="entry name" value="Ig-like_fold"/>
</dbReference>
<dbReference type="AlphaFoldDB" id="A0A931YDF1"/>
<dbReference type="SUPFAM" id="SSF74853">
    <property type="entry name" value="Lamin A/C globular tail domain"/>
    <property type="match status" value="2"/>
</dbReference>
<keyword evidence="2" id="KW-0812">Transmembrane</keyword>
<evidence type="ECO:0000256" key="2">
    <source>
        <dbReference type="SAM" id="Phobius"/>
    </source>
</evidence>
<feature type="domain" description="LTD" evidence="4">
    <location>
        <begin position="21"/>
        <end position="145"/>
    </location>
</feature>
<dbReference type="EMBL" id="JACPHQ010000017">
    <property type="protein sequence ID" value="MBI2465883.1"/>
    <property type="molecule type" value="Genomic_DNA"/>
</dbReference>
<dbReference type="Gene3D" id="2.60.40.1260">
    <property type="entry name" value="Lamin Tail domain"/>
    <property type="match status" value="1"/>
</dbReference>
<evidence type="ECO:0000259" key="4">
    <source>
        <dbReference type="PROSITE" id="PS51841"/>
    </source>
</evidence>
<dbReference type="PROSITE" id="PS51841">
    <property type="entry name" value="LTD"/>
    <property type="match status" value="1"/>
</dbReference>
<name>A0A931YDF1_9BACT</name>
<feature type="domain" description="PKD" evidence="3">
    <location>
        <begin position="219"/>
        <end position="282"/>
    </location>
</feature>
<dbReference type="SMART" id="SM00089">
    <property type="entry name" value="PKD"/>
    <property type="match status" value="1"/>
</dbReference>
<feature type="compositionally biased region" description="Low complexity" evidence="1">
    <location>
        <begin position="186"/>
        <end position="211"/>
    </location>
</feature>
<feature type="transmembrane region" description="Helical" evidence="2">
    <location>
        <begin position="486"/>
        <end position="505"/>
    </location>
</feature>
<dbReference type="SUPFAM" id="SSF49299">
    <property type="entry name" value="PKD domain"/>
    <property type="match status" value="1"/>
</dbReference>
<protein>
    <submittedName>
        <fullName evidence="5">Lamin tail domain-containing protein</fullName>
    </submittedName>
</protein>
<proteinExistence type="predicted"/>
<dbReference type="Pfam" id="PF18911">
    <property type="entry name" value="PKD_4"/>
    <property type="match status" value="1"/>
</dbReference>
<gene>
    <name evidence="5" type="ORF">HYV66_01465</name>
</gene>
<accession>A0A931YDF1</accession>
<dbReference type="CDD" id="cd00146">
    <property type="entry name" value="PKD"/>
    <property type="match status" value="1"/>
</dbReference>
<sequence>MTWLSAVFLRFILLSIIILIFRPVSAVAETGSVLINEVAWMGTAANSADEWVELYNTTAQTVDLTGWGLYEVGGGTLIINLSGSIAAGGYYLIERTDDNSVSDILADIFGPFAGSGLNNSGEHIVLKDSTGAAVDSLDASAGWPAGDNAAKASMERKLDGGWQTNDSVTINGKDTQGGAIVGTPKSANSGSSISSSNLPSQSSGSGSGSNNASTPLLPVLKAEAGGDVAVEVGYPISFSGLTSQGATAYKWYLGDGAVKEGAEIAYTYQFPGTYLVTLEVANGTDTNIDQLRVFVFGGKVLINEFFISNSSTTGGWLEVYNPHPTSADISGWILESGETKFIVPNFVLIPAKGFWVLTQAISGLSLNSQNKIALKYPNGLAVDEAVFEKIQAGYSASRTAEGFFWTKEATPGRVNVVTASGGSLLEQARVVPNKVGLKSESPVTRNYLASFYGKVEPLPQPNENLLPDSIGVSTQVGFWQKLLGELSFWVVLAVVVGLFISVFYIKLHKKCN</sequence>
<dbReference type="InterPro" id="IPR000601">
    <property type="entry name" value="PKD_dom"/>
</dbReference>
<reference evidence="5" key="1">
    <citation type="submission" date="2020-07" db="EMBL/GenBank/DDBJ databases">
        <title>Huge and variable diversity of episymbiotic CPR bacteria and DPANN archaea in groundwater ecosystems.</title>
        <authorList>
            <person name="He C.Y."/>
            <person name="Keren R."/>
            <person name="Whittaker M."/>
            <person name="Farag I.F."/>
            <person name="Doudna J."/>
            <person name="Cate J.H.D."/>
            <person name="Banfield J.F."/>
        </authorList>
    </citation>
    <scope>NUCLEOTIDE SEQUENCE</scope>
    <source>
        <strain evidence="5">NC_groundwater_418_Ag_B-0.1um_45_10</strain>
    </source>
</reference>
<feature type="compositionally biased region" description="Polar residues" evidence="1">
    <location>
        <begin position="162"/>
        <end position="174"/>
    </location>
</feature>